<dbReference type="InterPro" id="IPR058963">
    <property type="entry name" value="DUF8108_M"/>
</dbReference>
<organism evidence="5 6">
    <name type="scientific">Haladaptatus pallidirubidus</name>
    <dbReference type="NCBI Taxonomy" id="1008152"/>
    <lineage>
        <taxon>Archaea</taxon>
        <taxon>Methanobacteriati</taxon>
        <taxon>Methanobacteriota</taxon>
        <taxon>Stenosarchaea group</taxon>
        <taxon>Halobacteria</taxon>
        <taxon>Halobacteriales</taxon>
        <taxon>Haladaptataceae</taxon>
        <taxon>Haladaptatus</taxon>
    </lineage>
</organism>
<evidence type="ECO:0000259" key="3">
    <source>
        <dbReference type="Pfam" id="PF26438"/>
    </source>
</evidence>
<dbReference type="Pfam" id="PF26438">
    <property type="entry name" value="DUF8108_N"/>
    <property type="match status" value="1"/>
</dbReference>
<keyword evidence="1" id="KW-0472">Membrane</keyword>
<keyword evidence="1" id="KW-1133">Transmembrane helix</keyword>
<feature type="transmembrane region" description="Helical" evidence="1">
    <location>
        <begin position="109"/>
        <end position="127"/>
    </location>
</feature>
<name>A0AAV3UD81_9EURY</name>
<accession>A0AAV3UD81</accession>
<sequence>MVEGWEVKHDYGDRVVMVNRTFGSIPVHVLLLLFTTPLGNLLYAWYNYSPGADRIELREDGADEYVDETDFSTNWTLQSAAAFVVSSVLGFFATIFGLIILLTNFGTGVLLFGAVFFILGLFLLLLAPQHVPGFESLTTFGTVRSTDEKVVSEPTVPCIVCSAPVGTGVKRTFSEKKYFAGIPVKTVKQGENQYCRSCARGDVESTESEFDIRFDFESEFA</sequence>
<feature type="transmembrane region" description="Helical" evidence="1">
    <location>
        <begin position="27"/>
        <end position="46"/>
    </location>
</feature>
<dbReference type="AlphaFoldDB" id="A0AAV3UD81"/>
<proteinExistence type="predicted"/>
<dbReference type="EMBL" id="BAABKX010000001">
    <property type="protein sequence ID" value="GAA5043668.1"/>
    <property type="molecule type" value="Genomic_DNA"/>
</dbReference>
<dbReference type="InterPro" id="IPR058962">
    <property type="entry name" value="DUF8108_N"/>
</dbReference>
<feature type="domain" description="DUF8108" evidence="3">
    <location>
        <begin position="2"/>
        <end position="57"/>
    </location>
</feature>
<dbReference type="Pfam" id="PF26440">
    <property type="entry name" value="DUF8108_M"/>
    <property type="match status" value="1"/>
</dbReference>
<gene>
    <name evidence="5" type="ORF">GCM10025751_08740</name>
</gene>
<evidence type="ECO:0000259" key="2">
    <source>
        <dbReference type="Pfam" id="PF26413"/>
    </source>
</evidence>
<feature type="domain" description="DUF8108" evidence="2">
    <location>
        <begin position="135"/>
        <end position="200"/>
    </location>
</feature>
<keyword evidence="1" id="KW-0812">Transmembrane</keyword>
<reference evidence="5 6" key="1">
    <citation type="journal article" date="2019" name="Int. J. Syst. Evol. Microbiol.">
        <title>The Global Catalogue of Microorganisms (GCM) 10K type strain sequencing project: providing services to taxonomists for standard genome sequencing and annotation.</title>
        <authorList>
            <consortium name="The Broad Institute Genomics Platform"/>
            <consortium name="The Broad Institute Genome Sequencing Center for Infectious Disease"/>
            <person name="Wu L."/>
            <person name="Ma J."/>
        </authorList>
    </citation>
    <scope>NUCLEOTIDE SEQUENCE [LARGE SCALE GENOMIC DNA]</scope>
    <source>
        <strain evidence="5 6">JCM 17504</strain>
    </source>
</reference>
<evidence type="ECO:0000256" key="1">
    <source>
        <dbReference type="SAM" id="Phobius"/>
    </source>
</evidence>
<feature type="transmembrane region" description="Helical" evidence="1">
    <location>
        <begin position="80"/>
        <end position="102"/>
    </location>
</feature>
<dbReference type="Pfam" id="PF26413">
    <property type="entry name" value="DUF8108"/>
    <property type="match status" value="1"/>
</dbReference>
<dbReference type="Proteomes" id="UP001501729">
    <property type="component" value="Unassembled WGS sequence"/>
</dbReference>
<evidence type="ECO:0000313" key="6">
    <source>
        <dbReference type="Proteomes" id="UP001501729"/>
    </source>
</evidence>
<feature type="domain" description="DUF8108" evidence="4">
    <location>
        <begin position="67"/>
        <end position="127"/>
    </location>
</feature>
<evidence type="ECO:0000259" key="4">
    <source>
        <dbReference type="Pfam" id="PF26440"/>
    </source>
</evidence>
<keyword evidence="6" id="KW-1185">Reference proteome</keyword>
<dbReference type="InterPro" id="IPR058421">
    <property type="entry name" value="DUF8108_C"/>
</dbReference>
<evidence type="ECO:0000313" key="5">
    <source>
        <dbReference type="EMBL" id="GAA5043668.1"/>
    </source>
</evidence>
<comment type="caution">
    <text evidence="5">The sequence shown here is derived from an EMBL/GenBank/DDBJ whole genome shotgun (WGS) entry which is preliminary data.</text>
</comment>
<protein>
    <submittedName>
        <fullName evidence="5">Uncharacterized protein</fullName>
    </submittedName>
</protein>